<feature type="transmembrane region" description="Helical" evidence="2">
    <location>
        <begin position="446"/>
        <end position="464"/>
    </location>
</feature>
<gene>
    <name evidence="3" type="ORF">Hypma_001442</name>
</gene>
<evidence type="ECO:0000313" key="4">
    <source>
        <dbReference type="Proteomes" id="UP000076154"/>
    </source>
</evidence>
<feature type="transmembrane region" description="Helical" evidence="2">
    <location>
        <begin position="12"/>
        <end position="36"/>
    </location>
</feature>
<keyword evidence="4" id="KW-1185">Reference proteome</keyword>
<feature type="transmembrane region" description="Helical" evidence="2">
    <location>
        <begin position="90"/>
        <end position="109"/>
    </location>
</feature>
<keyword evidence="2" id="KW-0472">Membrane</keyword>
<dbReference type="InParanoid" id="A0A369K3Q0"/>
<feature type="region of interest" description="Disordered" evidence="1">
    <location>
        <begin position="154"/>
        <end position="217"/>
    </location>
</feature>
<feature type="transmembrane region" description="Helical" evidence="2">
    <location>
        <begin position="225"/>
        <end position="246"/>
    </location>
</feature>
<reference evidence="3" key="1">
    <citation type="submission" date="2018-04" db="EMBL/GenBank/DDBJ databases">
        <title>Whole genome sequencing of Hypsizygus marmoreus.</title>
        <authorList>
            <person name="Choi I.-G."/>
            <person name="Min B."/>
            <person name="Kim J.-G."/>
            <person name="Kim S."/>
            <person name="Oh Y.-L."/>
            <person name="Kong W.-S."/>
            <person name="Park H."/>
            <person name="Jeong J."/>
            <person name="Song E.-S."/>
        </authorList>
    </citation>
    <scope>NUCLEOTIDE SEQUENCE [LARGE SCALE GENOMIC DNA]</scope>
    <source>
        <strain evidence="3">51987-8</strain>
    </source>
</reference>
<keyword evidence="2" id="KW-1133">Transmembrane helix</keyword>
<dbReference type="AlphaFoldDB" id="A0A369K3Q0"/>
<feature type="transmembrane region" description="Helical" evidence="2">
    <location>
        <begin position="333"/>
        <end position="352"/>
    </location>
</feature>
<protein>
    <submittedName>
        <fullName evidence="3">Uncharacterized protein</fullName>
    </submittedName>
</protein>
<organism evidence="3 4">
    <name type="scientific">Hypsizygus marmoreus</name>
    <name type="common">White beech mushroom</name>
    <name type="synonym">Agaricus marmoreus</name>
    <dbReference type="NCBI Taxonomy" id="39966"/>
    <lineage>
        <taxon>Eukaryota</taxon>
        <taxon>Fungi</taxon>
        <taxon>Dikarya</taxon>
        <taxon>Basidiomycota</taxon>
        <taxon>Agaricomycotina</taxon>
        <taxon>Agaricomycetes</taxon>
        <taxon>Agaricomycetidae</taxon>
        <taxon>Agaricales</taxon>
        <taxon>Tricholomatineae</taxon>
        <taxon>Lyophyllaceae</taxon>
        <taxon>Hypsizygus</taxon>
    </lineage>
</organism>
<feature type="compositionally biased region" description="Pro residues" evidence="1">
    <location>
        <begin position="154"/>
        <end position="169"/>
    </location>
</feature>
<feature type="transmembrane region" description="Helical" evidence="2">
    <location>
        <begin position="476"/>
        <end position="497"/>
    </location>
</feature>
<proteinExistence type="predicted"/>
<feature type="transmembrane region" description="Helical" evidence="2">
    <location>
        <begin position="309"/>
        <end position="327"/>
    </location>
</feature>
<evidence type="ECO:0000313" key="3">
    <source>
        <dbReference type="EMBL" id="RDB28110.1"/>
    </source>
</evidence>
<evidence type="ECO:0000256" key="2">
    <source>
        <dbReference type="SAM" id="Phobius"/>
    </source>
</evidence>
<sequence>MTAQIQTAQVVLALPGGNWGRVVYLFILAALASLYADTQPTFHNPFKPPSQISFLSRLRLNPSPTTPLPPSPTLPSPAQFIQEGSSCTPFRLAVLFVMGASLLVVLWLVPHLASRLRISCSRSWRLCLQTPVLSSGSAPDPEVVPPVGQCPLIACPPSPEPPNDPPPNPGHSVSAGALAPEPQSPPAPSPSWMDPEDEQPPPPPPPDDGTESAASLPRRSPRSSWLWWMVLINILLTIGGVLYALLASIVTIATPAPLVPVLISLSAIFVTELLVHFTSWIWRSTEHTVRDGITYIEHKISTRDRAVTIVYKLIIAFGILSAVVGFLRDIGQLGPIFKWIAVSFIKLVYYGFCARRIASSYLCTIVEWTSGYISSSDFKTNLLTVGPSLTVRLYCFSHCSDAEERHAYKSLDSHGLEQSCPVSRDNDQSASAIGTIFDEYPDGSNYGFAWPWLMFFLMASHYAVSIQLIRPATYEWAMQTMVMSISVAYALQFMLYIPLSAVHKIWRVAKFLRTNMRTFAVCACIALVRWSLRSTVMEEPGFLQQLNLMRLLQTSWHLLPIVQDAWFAAWHYIMELDVVSKILMFGPPLVLQFHKFLADWRRARYGRTLDVMEGGIGTA</sequence>
<accession>A0A369K3Q0</accession>
<name>A0A369K3Q0_HYPMA</name>
<dbReference type="EMBL" id="LUEZ02000012">
    <property type="protein sequence ID" value="RDB28110.1"/>
    <property type="molecule type" value="Genomic_DNA"/>
</dbReference>
<dbReference type="Proteomes" id="UP000076154">
    <property type="component" value="Unassembled WGS sequence"/>
</dbReference>
<feature type="transmembrane region" description="Helical" evidence="2">
    <location>
        <begin position="258"/>
        <end position="282"/>
    </location>
</feature>
<keyword evidence="2" id="KW-0812">Transmembrane</keyword>
<evidence type="ECO:0000256" key="1">
    <source>
        <dbReference type="SAM" id="MobiDB-lite"/>
    </source>
</evidence>
<comment type="caution">
    <text evidence="3">The sequence shown here is derived from an EMBL/GenBank/DDBJ whole genome shotgun (WGS) entry which is preliminary data.</text>
</comment>